<keyword evidence="10 17" id="KW-1133">Transmembrane helix</keyword>
<dbReference type="RefSeq" id="XP_011637610.1">
    <property type="nucleotide sequence ID" value="XM_011639308.2"/>
</dbReference>
<comment type="subcellular location">
    <subcellularLocation>
        <location evidence="3">Endoplasmic reticulum membrane</location>
        <topology evidence="3">Multi-pass membrane protein</topology>
    </subcellularLocation>
    <subcellularLocation>
        <location evidence="2">Mitochondrion outer membrane</location>
    </subcellularLocation>
</comment>
<evidence type="ECO:0000313" key="18">
    <source>
        <dbReference type="Proteomes" id="UP000504615"/>
    </source>
</evidence>
<dbReference type="AlphaFoldDB" id="A0A6I9W7A6"/>
<comment type="subunit">
    <text evidence="14">Homotrimer; The trimer binds only one molecule of glutathione.</text>
</comment>
<keyword evidence="7 17" id="KW-0812">Transmembrane</keyword>
<evidence type="ECO:0000256" key="12">
    <source>
        <dbReference type="ARBA" id="ARBA00023128"/>
    </source>
</evidence>
<name>A0A6I9W7A6_9HYME</name>
<evidence type="ECO:0000256" key="13">
    <source>
        <dbReference type="ARBA" id="ARBA00023136"/>
    </source>
</evidence>
<evidence type="ECO:0000256" key="9">
    <source>
        <dbReference type="ARBA" id="ARBA00022824"/>
    </source>
</evidence>
<evidence type="ECO:0000256" key="2">
    <source>
        <dbReference type="ARBA" id="ARBA00004294"/>
    </source>
</evidence>
<dbReference type="EC" id="2.5.1.18" evidence="5"/>
<dbReference type="GO" id="GO:0005789">
    <property type="term" value="C:endoplasmic reticulum membrane"/>
    <property type="evidence" value="ECO:0007669"/>
    <property type="project" value="UniProtKB-SubCell"/>
</dbReference>
<dbReference type="PANTHER" id="PTHR10689">
    <property type="entry name" value="MICROSOMAL GLUTATHIONE S-TRANSFERASE 1"/>
    <property type="match status" value="1"/>
</dbReference>
<feature type="transmembrane region" description="Helical" evidence="17">
    <location>
        <begin position="12"/>
        <end position="31"/>
    </location>
</feature>
<dbReference type="KEGG" id="pbar:105427542"/>
<evidence type="ECO:0000256" key="3">
    <source>
        <dbReference type="ARBA" id="ARBA00004477"/>
    </source>
</evidence>
<accession>A0A6I9W7A6</accession>
<reference evidence="19" key="1">
    <citation type="submission" date="2025-08" db="UniProtKB">
        <authorList>
            <consortium name="RefSeq"/>
        </authorList>
    </citation>
    <scope>IDENTIFICATION</scope>
</reference>
<keyword evidence="9" id="KW-0256">Endoplasmic reticulum</keyword>
<organism evidence="18 19">
    <name type="scientific">Pogonomyrmex barbatus</name>
    <name type="common">red harvester ant</name>
    <dbReference type="NCBI Taxonomy" id="144034"/>
    <lineage>
        <taxon>Eukaryota</taxon>
        <taxon>Metazoa</taxon>
        <taxon>Ecdysozoa</taxon>
        <taxon>Arthropoda</taxon>
        <taxon>Hexapoda</taxon>
        <taxon>Insecta</taxon>
        <taxon>Pterygota</taxon>
        <taxon>Neoptera</taxon>
        <taxon>Endopterygota</taxon>
        <taxon>Hymenoptera</taxon>
        <taxon>Apocrita</taxon>
        <taxon>Aculeata</taxon>
        <taxon>Formicoidea</taxon>
        <taxon>Formicidae</taxon>
        <taxon>Myrmicinae</taxon>
        <taxon>Pogonomyrmex</taxon>
    </lineage>
</organism>
<evidence type="ECO:0000256" key="10">
    <source>
        <dbReference type="ARBA" id="ARBA00022989"/>
    </source>
</evidence>
<feature type="transmembrane region" description="Helical" evidence="17">
    <location>
        <begin position="124"/>
        <end position="145"/>
    </location>
</feature>
<dbReference type="FunFam" id="1.20.120.550:FF:000002">
    <property type="entry name" value="Microsomal glutathione S-transferase 1"/>
    <property type="match status" value="1"/>
</dbReference>
<dbReference type="Pfam" id="PF01124">
    <property type="entry name" value="MAPEG"/>
    <property type="match status" value="1"/>
</dbReference>
<evidence type="ECO:0000256" key="11">
    <source>
        <dbReference type="ARBA" id="ARBA00022990"/>
    </source>
</evidence>
<dbReference type="GO" id="GO:0005741">
    <property type="term" value="C:mitochondrial outer membrane"/>
    <property type="evidence" value="ECO:0007669"/>
    <property type="project" value="UniProtKB-SubCell"/>
</dbReference>
<dbReference type="InterPro" id="IPR023352">
    <property type="entry name" value="MAPEG-like_dom_sf"/>
</dbReference>
<dbReference type="Proteomes" id="UP000504615">
    <property type="component" value="Unplaced"/>
</dbReference>
<keyword evidence="18" id="KW-1185">Reference proteome</keyword>
<dbReference type="SUPFAM" id="SSF161084">
    <property type="entry name" value="MAPEG domain-like"/>
    <property type="match status" value="1"/>
</dbReference>
<dbReference type="PANTHER" id="PTHR10689:SF6">
    <property type="entry name" value="MICROSOMAL GLUTATHIONE S-TRANSFERASE 1"/>
    <property type="match status" value="1"/>
</dbReference>
<keyword evidence="8" id="KW-1000">Mitochondrion outer membrane</keyword>
<evidence type="ECO:0000256" key="5">
    <source>
        <dbReference type="ARBA" id="ARBA00012452"/>
    </source>
</evidence>
<comment type="catalytic activity">
    <reaction evidence="16">
        <text>RX + glutathione = an S-substituted glutathione + a halide anion + H(+)</text>
        <dbReference type="Rhea" id="RHEA:16437"/>
        <dbReference type="ChEBI" id="CHEBI:15378"/>
        <dbReference type="ChEBI" id="CHEBI:16042"/>
        <dbReference type="ChEBI" id="CHEBI:17792"/>
        <dbReference type="ChEBI" id="CHEBI:57925"/>
        <dbReference type="ChEBI" id="CHEBI:90779"/>
        <dbReference type="EC" id="2.5.1.18"/>
    </reaction>
    <physiologicalReaction direction="left-to-right" evidence="16">
        <dbReference type="Rhea" id="RHEA:16438"/>
    </physiologicalReaction>
</comment>
<evidence type="ECO:0000256" key="4">
    <source>
        <dbReference type="ARBA" id="ARBA00010459"/>
    </source>
</evidence>
<dbReference type="InterPro" id="IPR040162">
    <property type="entry name" value="MGST1-like"/>
</dbReference>
<gene>
    <name evidence="19" type="primary">LOC105427542</name>
</gene>
<feature type="transmembrane region" description="Helical" evidence="17">
    <location>
        <begin position="76"/>
        <end position="94"/>
    </location>
</feature>
<dbReference type="GO" id="GO:0004364">
    <property type="term" value="F:glutathione transferase activity"/>
    <property type="evidence" value="ECO:0007669"/>
    <property type="project" value="UniProtKB-EC"/>
</dbReference>
<comment type="function">
    <text evidence="1">Conjugation of reduced glutathione to a wide number of exogenous and endogenous hydrophobic electrophiles.</text>
</comment>
<keyword evidence="6" id="KW-0808">Transferase</keyword>
<proteinExistence type="inferred from homology"/>
<comment type="similarity">
    <text evidence="4">Belongs to the MAPEG family.</text>
</comment>
<sequence length="146" mass="16796">MPDINPEVLNSFGFWGSILVLKLLAMMPLTARLRFRKKIFANPEDADYAGKTAKVVYNDPDIERVRRAHLNDLENVVPWFIITYLWLGTGPAPWLAKTLIQTFVLSRIGHTVSYVLFSQQPMRAITFFIAYGVMGYEVIKTLMYYS</sequence>
<evidence type="ECO:0000256" key="16">
    <source>
        <dbReference type="ARBA" id="ARBA00049385"/>
    </source>
</evidence>
<evidence type="ECO:0000256" key="7">
    <source>
        <dbReference type="ARBA" id="ARBA00022692"/>
    </source>
</evidence>
<keyword evidence="11" id="KW-0007">Acetylation</keyword>
<dbReference type="InterPro" id="IPR001129">
    <property type="entry name" value="Membr-assoc_MAPEG"/>
</dbReference>
<evidence type="ECO:0000256" key="8">
    <source>
        <dbReference type="ARBA" id="ARBA00022787"/>
    </source>
</evidence>
<evidence type="ECO:0000313" key="19">
    <source>
        <dbReference type="RefSeq" id="XP_011637610.1"/>
    </source>
</evidence>
<evidence type="ECO:0000256" key="15">
    <source>
        <dbReference type="ARBA" id="ARBA00039397"/>
    </source>
</evidence>
<dbReference type="OrthoDB" id="193139at2759"/>
<evidence type="ECO:0000256" key="14">
    <source>
        <dbReference type="ARBA" id="ARBA00038540"/>
    </source>
</evidence>
<dbReference type="Gene3D" id="1.20.120.550">
    <property type="entry name" value="Membrane associated eicosanoid/glutathione metabolism-like domain"/>
    <property type="match status" value="1"/>
</dbReference>
<keyword evidence="13 17" id="KW-0472">Membrane</keyword>
<evidence type="ECO:0000256" key="6">
    <source>
        <dbReference type="ARBA" id="ARBA00022679"/>
    </source>
</evidence>
<protein>
    <recommendedName>
        <fullName evidence="15">Microsomal glutathione S-transferase 1</fullName>
        <ecNumber evidence="5">2.5.1.18</ecNumber>
    </recommendedName>
</protein>
<dbReference type="GeneID" id="105427542"/>
<evidence type="ECO:0000256" key="17">
    <source>
        <dbReference type="SAM" id="Phobius"/>
    </source>
</evidence>
<keyword evidence="12" id="KW-0496">Mitochondrion</keyword>
<evidence type="ECO:0000256" key="1">
    <source>
        <dbReference type="ARBA" id="ARBA00003701"/>
    </source>
</evidence>